<evidence type="ECO:0000313" key="2">
    <source>
        <dbReference type="EMBL" id="MCF0064698.1"/>
    </source>
</evidence>
<gene>
    <name evidence="2" type="ORF">LXM26_24520</name>
</gene>
<keyword evidence="1" id="KW-0812">Transmembrane</keyword>
<dbReference type="RefSeq" id="WP_234657647.1">
    <property type="nucleotide sequence ID" value="NZ_CP094997.1"/>
</dbReference>
<evidence type="ECO:0000256" key="1">
    <source>
        <dbReference type="SAM" id="Phobius"/>
    </source>
</evidence>
<evidence type="ECO:0000313" key="3">
    <source>
        <dbReference type="Proteomes" id="UP001139000"/>
    </source>
</evidence>
<comment type="caution">
    <text evidence="2">The sequence shown here is derived from an EMBL/GenBank/DDBJ whole genome shotgun (WGS) entry which is preliminary data.</text>
</comment>
<proteinExistence type="predicted"/>
<keyword evidence="1" id="KW-1133">Transmembrane helix</keyword>
<name>A0A9X1PS74_9BACT</name>
<reference evidence="2" key="1">
    <citation type="submission" date="2021-12" db="EMBL/GenBank/DDBJ databases">
        <title>Novel species in genus Dyadobacter.</title>
        <authorList>
            <person name="Ma C."/>
        </authorList>
    </citation>
    <scope>NUCLEOTIDE SEQUENCE</scope>
    <source>
        <strain evidence="2">LJ419</strain>
    </source>
</reference>
<sequence>MQNEKNILNSAINKPKIFYTIGIGLTLLFGLGHIAYAFVEYEMLDEQALWFLSGALSVLFNAGLNFLYFYECSRLNFMVAMSANLALLVFSLLLVFVIQETQTFGFAVVVVYTTVICYIHNGYAVLVK</sequence>
<feature type="transmembrane region" description="Helical" evidence="1">
    <location>
        <begin position="104"/>
        <end position="126"/>
    </location>
</feature>
<feature type="transmembrane region" description="Helical" evidence="1">
    <location>
        <begin position="48"/>
        <end position="70"/>
    </location>
</feature>
<keyword evidence="3" id="KW-1185">Reference proteome</keyword>
<dbReference type="EMBL" id="JAJTTC010000008">
    <property type="protein sequence ID" value="MCF0064698.1"/>
    <property type="molecule type" value="Genomic_DNA"/>
</dbReference>
<feature type="transmembrane region" description="Helical" evidence="1">
    <location>
        <begin position="77"/>
        <end position="98"/>
    </location>
</feature>
<keyword evidence="1" id="KW-0472">Membrane</keyword>
<feature type="transmembrane region" description="Helical" evidence="1">
    <location>
        <begin position="17"/>
        <end position="36"/>
    </location>
</feature>
<dbReference type="Proteomes" id="UP001139000">
    <property type="component" value="Unassembled WGS sequence"/>
</dbReference>
<accession>A0A9X1PS74</accession>
<dbReference type="AlphaFoldDB" id="A0A9X1PS74"/>
<organism evidence="2 3">
    <name type="scientific">Dyadobacter chenwenxiniae</name>
    <dbReference type="NCBI Taxonomy" id="2906456"/>
    <lineage>
        <taxon>Bacteria</taxon>
        <taxon>Pseudomonadati</taxon>
        <taxon>Bacteroidota</taxon>
        <taxon>Cytophagia</taxon>
        <taxon>Cytophagales</taxon>
        <taxon>Spirosomataceae</taxon>
        <taxon>Dyadobacter</taxon>
    </lineage>
</organism>
<protein>
    <submittedName>
        <fullName evidence="2">Uncharacterized protein</fullName>
    </submittedName>
</protein>